<dbReference type="SUPFAM" id="SSF48452">
    <property type="entry name" value="TPR-like"/>
    <property type="match status" value="1"/>
</dbReference>
<evidence type="ECO:0000256" key="4">
    <source>
        <dbReference type="SAM" id="MobiDB-lite"/>
    </source>
</evidence>
<evidence type="ECO:0000313" key="7">
    <source>
        <dbReference type="Proteomes" id="UP000714275"/>
    </source>
</evidence>
<dbReference type="GO" id="GO:1990234">
    <property type="term" value="C:transferase complex"/>
    <property type="evidence" value="ECO:0007669"/>
    <property type="project" value="UniProtKB-ARBA"/>
</dbReference>
<dbReference type="InterPro" id="IPR055442">
    <property type="entry name" value="Beta-prop_EML-like_2nd"/>
</dbReference>
<dbReference type="SMART" id="SM00320">
    <property type="entry name" value="WD40"/>
    <property type="match status" value="7"/>
</dbReference>
<feature type="repeat" description="WD" evidence="3">
    <location>
        <begin position="76"/>
        <end position="117"/>
    </location>
</feature>
<feature type="region of interest" description="Disordered" evidence="4">
    <location>
        <begin position="345"/>
        <end position="378"/>
    </location>
</feature>
<feature type="repeat" description="WD" evidence="3">
    <location>
        <begin position="119"/>
        <end position="160"/>
    </location>
</feature>
<organism evidence="6 7">
    <name type="scientific">Suillus placidus</name>
    <dbReference type="NCBI Taxonomy" id="48579"/>
    <lineage>
        <taxon>Eukaryota</taxon>
        <taxon>Fungi</taxon>
        <taxon>Dikarya</taxon>
        <taxon>Basidiomycota</taxon>
        <taxon>Agaricomycotina</taxon>
        <taxon>Agaricomycetes</taxon>
        <taxon>Agaricomycetidae</taxon>
        <taxon>Boletales</taxon>
        <taxon>Suillineae</taxon>
        <taxon>Suillaceae</taxon>
        <taxon>Suillus</taxon>
    </lineage>
</organism>
<keyword evidence="2" id="KW-0677">Repeat</keyword>
<accession>A0A9P7CYX5</accession>
<keyword evidence="7" id="KW-1185">Reference proteome</keyword>
<dbReference type="Pfam" id="PF23414">
    <property type="entry name" value="Beta-prop_EML_2"/>
    <property type="match status" value="1"/>
</dbReference>
<dbReference type="PANTHER" id="PTHR22847:SF637">
    <property type="entry name" value="WD REPEAT DOMAIN 5B"/>
    <property type="match status" value="1"/>
</dbReference>
<feature type="domain" description="EML-like second beta-propeller" evidence="5">
    <location>
        <begin position="86"/>
        <end position="243"/>
    </location>
</feature>
<feature type="repeat" description="WD" evidence="3">
    <location>
        <begin position="288"/>
        <end position="322"/>
    </location>
</feature>
<evidence type="ECO:0000256" key="1">
    <source>
        <dbReference type="ARBA" id="ARBA00022574"/>
    </source>
</evidence>
<dbReference type="SUPFAM" id="SSF50978">
    <property type="entry name" value="WD40 repeat-like"/>
    <property type="match status" value="1"/>
</dbReference>
<evidence type="ECO:0000259" key="5">
    <source>
        <dbReference type="Pfam" id="PF23414"/>
    </source>
</evidence>
<dbReference type="PRINTS" id="PR00320">
    <property type="entry name" value="GPROTEINBRPT"/>
</dbReference>
<evidence type="ECO:0000256" key="3">
    <source>
        <dbReference type="PROSITE-ProRule" id="PRU00221"/>
    </source>
</evidence>
<dbReference type="InterPro" id="IPR036322">
    <property type="entry name" value="WD40_repeat_dom_sf"/>
</dbReference>
<gene>
    <name evidence="6" type="ORF">EV702DRAFT_638472</name>
</gene>
<dbReference type="InterPro" id="IPR011990">
    <property type="entry name" value="TPR-like_helical_dom_sf"/>
</dbReference>
<dbReference type="Pfam" id="PF00400">
    <property type="entry name" value="WD40"/>
    <property type="match status" value="3"/>
</dbReference>
<protein>
    <submittedName>
        <fullName evidence="6">WD40-repeat-containing domain protein</fullName>
    </submittedName>
</protein>
<evidence type="ECO:0000313" key="6">
    <source>
        <dbReference type="EMBL" id="KAG1771660.1"/>
    </source>
</evidence>
<dbReference type="Proteomes" id="UP000714275">
    <property type="component" value="Unassembled WGS sequence"/>
</dbReference>
<dbReference type="PROSITE" id="PS50294">
    <property type="entry name" value="WD_REPEATS_REGION"/>
    <property type="match status" value="7"/>
</dbReference>
<dbReference type="Gene3D" id="1.25.40.10">
    <property type="entry name" value="Tetratricopeptide repeat domain"/>
    <property type="match status" value="1"/>
</dbReference>
<feature type="region of interest" description="Disordered" evidence="4">
    <location>
        <begin position="1"/>
        <end position="29"/>
    </location>
</feature>
<feature type="repeat" description="WD" evidence="3">
    <location>
        <begin position="33"/>
        <end position="74"/>
    </location>
</feature>
<feature type="compositionally biased region" description="Polar residues" evidence="4">
    <location>
        <begin position="10"/>
        <end position="29"/>
    </location>
</feature>
<sequence>MSGVPGSDTAARNTLSGQTAQTTLGQPTPTCIMRGHTGAVWASAFFKDGRRVVTGSRDHTLQIWDVDKGASIGGPFEGHENCVRSVTISPDDKRIASGGDDQTIIIWDVETKQKVFSPLVKHTGRVQSVCFSPNGKRLASGSNDFKVVIWDAETGAVLSTLNGHSYDVYSVAFSPDGLKLASGSLDRTIRVWRTDNAELLLQIAHQDGVRSVMWSPDGQQLVSASNDATINFWNSSNGYRIDQPCIGHTDTIYSLAISSDGTFIATASADNTARLWNTKSHQQLGQALKHTTARVYCVAISPNGALLVSGDYSAKVRVWSIKPILEQHKAQEKIRVVGEARRLLSRSDTQLRSHDNDEPTGDIDITSNQSSGSDDKHSLSSDILAMNTMVLNASIAWDPHTAEEVLTQQINADDNNYDLYANRSVVRARNAEWDNALQDAVKSIAIQPSLLGYISKGIALCGNDQLWDAMEVFDLAFLFSNRDQVTIDLLLLIKAVALFNVSRHDEAMRRVQDLAITHRHSDTLRLCSVVNVSVMANPIGFLIFERPRQMYLHVQLAIIAFEDGRYSEAADRLDDNVSSITDLFSRRTFFEPRMMIFTVLFGWDLDSLWQTIHQRRCDAFLRSGRVVEAVESIQYMMSMIDDAAKECCLEWSTGECIRVLDDLNLDTTVWSFSLQERMHCALCLKGRRGYCCK</sequence>
<dbReference type="InterPro" id="IPR015943">
    <property type="entry name" value="WD40/YVTN_repeat-like_dom_sf"/>
</dbReference>
<proteinExistence type="predicted"/>
<dbReference type="Gene3D" id="2.130.10.10">
    <property type="entry name" value="YVTN repeat-like/Quinoprotein amine dehydrogenase"/>
    <property type="match status" value="3"/>
</dbReference>
<evidence type="ECO:0000256" key="2">
    <source>
        <dbReference type="ARBA" id="ARBA00022737"/>
    </source>
</evidence>
<dbReference type="PANTHER" id="PTHR22847">
    <property type="entry name" value="WD40 REPEAT PROTEIN"/>
    <property type="match status" value="1"/>
</dbReference>
<dbReference type="AlphaFoldDB" id="A0A9P7CYX5"/>
<feature type="repeat" description="WD" evidence="3">
    <location>
        <begin position="161"/>
        <end position="202"/>
    </location>
</feature>
<feature type="repeat" description="WD" evidence="3">
    <location>
        <begin position="245"/>
        <end position="286"/>
    </location>
</feature>
<comment type="caution">
    <text evidence="6">The sequence shown here is derived from an EMBL/GenBank/DDBJ whole genome shotgun (WGS) entry which is preliminary data.</text>
</comment>
<dbReference type="OrthoDB" id="2682234at2759"/>
<dbReference type="PROSITE" id="PS00678">
    <property type="entry name" value="WD_REPEATS_1"/>
    <property type="match status" value="4"/>
</dbReference>
<dbReference type="EMBL" id="JABBWD010000057">
    <property type="protein sequence ID" value="KAG1771660.1"/>
    <property type="molecule type" value="Genomic_DNA"/>
</dbReference>
<feature type="repeat" description="WD" evidence="3">
    <location>
        <begin position="202"/>
        <end position="243"/>
    </location>
</feature>
<dbReference type="InterPro" id="IPR019775">
    <property type="entry name" value="WD40_repeat_CS"/>
</dbReference>
<keyword evidence="1 3" id="KW-0853">WD repeat</keyword>
<dbReference type="InterPro" id="IPR020472">
    <property type="entry name" value="WD40_PAC1"/>
</dbReference>
<dbReference type="InterPro" id="IPR001680">
    <property type="entry name" value="WD40_rpt"/>
</dbReference>
<dbReference type="CDD" id="cd00200">
    <property type="entry name" value="WD40"/>
    <property type="match status" value="1"/>
</dbReference>
<dbReference type="PROSITE" id="PS50082">
    <property type="entry name" value="WD_REPEATS_2"/>
    <property type="match status" value="7"/>
</dbReference>
<name>A0A9P7CYX5_9AGAM</name>
<reference evidence="6" key="1">
    <citation type="journal article" date="2020" name="New Phytol.">
        <title>Comparative genomics reveals dynamic genome evolution in host specialist ectomycorrhizal fungi.</title>
        <authorList>
            <person name="Lofgren L.A."/>
            <person name="Nguyen N.H."/>
            <person name="Vilgalys R."/>
            <person name="Ruytinx J."/>
            <person name="Liao H.L."/>
            <person name="Branco S."/>
            <person name="Kuo A."/>
            <person name="LaButti K."/>
            <person name="Lipzen A."/>
            <person name="Andreopoulos W."/>
            <person name="Pangilinan J."/>
            <person name="Riley R."/>
            <person name="Hundley H."/>
            <person name="Na H."/>
            <person name="Barry K."/>
            <person name="Grigoriev I.V."/>
            <person name="Stajich J.E."/>
            <person name="Kennedy P.G."/>
        </authorList>
    </citation>
    <scope>NUCLEOTIDE SEQUENCE</scope>
    <source>
        <strain evidence="6">DOB743</strain>
    </source>
</reference>